<dbReference type="GO" id="GO:0016020">
    <property type="term" value="C:membrane"/>
    <property type="evidence" value="ECO:0007669"/>
    <property type="project" value="InterPro"/>
</dbReference>
<dbReference type="Pfam" id="PF02163">
    <property type="entry name" value="Peptidase_M50"/>
    <property type="match status" value="1"/>
</dbReference>
<keyword evidence="9" id="KW-1185">Reference proteome</keyword>
<dbReference type="GO" id="GO:0004222">
    <property type="term" value="F:metalloendopeptidase activity"/>
    <property type="evidence" value="ECO:0007669"/>
    <property type="project" value="InterPro"/>
</dbReference>
<dbReference type="Proteomes" id="UP001355207">
    <property type="component" value="Chromosome 8"/>
</dbReference>
<feature type="transmembrane region" description="Helical" evidence="6">
    <location>
        <begin position="87"/>
        <end position="115"/>
    </location>
</feature>
<organism evidence="8 9">
    <name type="scientific">Kwoniella dendrophila CBS 6074</name>
    <dbReference type="NCBI Taxonomy" id="1295534"/>
    <lineage>
        <taxon>Eukaryota</taxon>
        <taxon>Fungi</taxon>
        <taxon>Dikarya</taxon>
        <taxon>Basidiomycota</taxon>
        <taxon>Agaricomycotina</taxon>
        <taxon>Tremellomycetes</taxon>
        <taxon>Tremellales</taxon>
        <taxon>Cryptococcaceae</taxon>
        <taxon>Kwoniella</taxon>
    </lineage>
</organism>
<dbReference type="EMBL" id="CP144105">
    <property type="protein sequence ID" value="WWC91228.1"/>
    <property type="molecule type" value="Genomic_DNA"/>
</dbReference>
<evidence type="ECO:0000313" key="8">
    <source>
        <dbReference type="EMBL" id="WWC91228.1"/>
    </source>
</evidence>
<name>A0AAX4K3B8_9TREE</name>
<comment type="subcellular location">
    <subcellularLocation>
        <location evidence="1">Endomembrane system</location>
        <topology evidence="1">Multi-pass membrane protein</topology>
    </subcellularLocation>
</comment>
<gene>
    <name evidence="8" type="ORF">L201_006170</name>
</gene>
<evidence type="ECO:0000256" key="3">
    <source>
        <dbReference type="ARBA" id="ARBA00022989"/>
    </source>
</evidence>
<accession>A0AAX4K3B8</accession>
<dbReference type="InterPro" id="IPR008915">
    <property type="entry name" value="Peptidase_M50"/>
</dbReference>
<dbReference type="GO" id="GO:0012505">
    <property type="term" value="C:endomembrane system"/>
    <property type="evidence" value="ECO:0007669"/>
    <property type="project" value="UniProtKB-SubCell"/>
</dbReference>
<feature type="domain" description="Peptidase M50" evidence="7">
    <location>
        <begin position="193"/>
        <end position="542"/>
    </location>
</feature>
<evidence type="ECO:0000256" key="2">
    <source>
        <dbReference type="ARBA" id="ARBA00022692"/>
    </source>
</evidence>
<dbReference type="PANTHER" id="PTHR13325:SF3">
    <property type="entry name" value="MEMBRANE-BOUND TRANSCRIPTION FACTOR SITE-2 PROTEASE"/>
    <property type="match status" value="1"/>
</dbReference>
<evidence type="ECO:0000256" key="5">
    <source>
        <dbReference type="ARBA" id="ARBA00032658"/>
    </source>
</evidence>
<dbReference type="AlphaFoldDB" id="A0AAX4K3B8"/>
<keyword evidence="2 6" id="KW-0812">Transmembrane</keyword>
<feature type="transmembrane region" description="Helical" evidence="6">
    <location>
        <begin position="615"/>
        <end position="636"/>
    </location>
</feature>
<feature type="transmembrane region" description="Helical" evidence="6">
    <location>
        <begin position="490"/>
        <end position="511"/>
    </location>
</feature>
<dbReference type="RefSeq" id="XP_066077990.1">
    <property type="nucleotide sequence ID" value="XM_066221893.1"/>
</dbReference>
<dbReference type="GO" id="GO:0031293">
    <property type="term" value="P:membrane protein intracellular domain proteolysis"/>
    <property type="evidence" value="ECO:0007669"/>
    <property type="project" value="TreeGrafter"/>
</dbReference>
<dbReference type="GO" id="GO:1905897">
    <property type="term" value="P:regulation of response to endoplasmic reticulum stress"/>
    <property type="evidence" value="ECO:0007669"/>
    <property type="project" value="TreeGrafter"/>
</dbReference>
<feature type="transmembrane region" description="Helical" evidence="6">
    <location>
        <begin position="261"/>
        <end position="281"/>
    </location>
</feature>
<protein>
    <recommendedName>
        <fullName evidence="5">Endopeptidase S2P</fullName>
    </recommendedName>
</protein>
<dbReference type="InterPro" id="IPR001193">
    <property type="entry name" value="MBTPS2"/>
</dbReference>
<evidence type="ECO:0000256" key="6">
    <source>
        <dbReference type="SAM" id="Phobius"/>
    </source>
</evidence>
<evidence type="ECO:0000256" key="1">
    <source>
        <dbReference type="ARBA" id="ARBA00004127"/>
    </source>
</evidence>
<evidence type="ECO:0000256" key="4">
    <source>
        <dbReference type="ARBA" id="ARBA00023136"/>
    </source>
</evidence>
<evidence type="ECO:0000313" key="9">
    <source>
        <dbReference type="Proteomes" id="UP001355207"/>
    </source>
</evidence>
<evidence type="ECO:0000259" key="7">
    <source>
        <dbReference type="Pfam" id="PF02163"/>
    </source>
</evidence>
<feature type="transmembrane region" description="Helical" evidence="6">
    <location>
        <begin position="6"/>
        <end position="25"/>
    </location>
</feature>
<sequence>MYETIIILPIILLIFLIGFIHYICLNAPSSAYPSLNPTAETNRIWNIERRNGFVISFEIWTSTLNELPKTILNKSNINVKKARGLKLIYNFGIGLCLLGLLSSIIGSTWFTWIVWKDVWNEIELHTLQKVNSDSTISIPTIDSQIVKRALSDNISSNDDITSNSLGAMTWNSAGGLQPLIPGLTMPWTHLPTLILALVVNQLIHEFGHAISAALDDVQPCRFSISLHAVLPSMMVSFPSSIDTLDPNAKMRLATSGPFHNLITWFVVWLITFSGVGNLLWYDRSKEGRVVQDVHWNSPLYPHLLPGTLITHLDDISLVAPTSNAATDTWTEFLSSGKMIDQSRGWCMDKNVFLSQPDPFVQGIGDNENELLGSILNNNDKGDCKTNETSKIIFESKYGITKGISKCLYPNPILNIKSTKCPCPDSKWVCIRPSPKENILRITTRVEDGNWNIQGKDHDKVIFYTGPKEEILRDVRIDIKSARYWKNGIRWFVLFFNYTSTISLSLFLFNLLPLPLTDGSQLLNSLLQWQSTVRPKSIESVALKGRINNKNDMNGSSANIKLYREYEIDSDEEDDQDEEERYIGTNPSSRLNERFMEEGRSSRKKKSWKRWLRRSIQWYTMLIVGLWSLGWGMLFLLRSS</sequence>
<dbReference type="PANTHER" id="PTHR13325">
    <property type="entry name" value="PROTEASE M50 MEMBRANE-BOUND TRANSCRIPTION FACTOR SITE 2 PROTEASE"/>
    <property type="match status" value="1"/>
</dbReference>
<reference evidence="8 9" key="1">
    <citation type="submission" date="2024-01" db="EMBL/GenBank/DDBJ databases">
        <title>Comparative genomics of Cryptococcus and Kwoniella reveals pathogenesis evolution and contrasting modes of karyotype evolution via chromosome fusion or intercentromeric recombination.</title>
        <authorList>
            <person name="Coelho M.A."/>
            <person name="David-Palma M."/>
            <person name="Shea T."/>
            <person name="Bowers K."/>
            <person name="McGinley-Smith S."/>
            <person name="Mohammad A.W."/>
            <person name="Gnirke A."/>
            <person name="Yurkov A.M."/>
            <person name="Nowrousian M."/>
            <person name="Sun S."/>
            <person name="Cuomo C.A."/>
            <person name="Heitman J."/>
        </authorList>
    </citation>
    <scope>NUCLEOTIDE SEQUENCE [LARGE SCALE GENOMIC DNA]</scope>
    <source>
        <strain evidence="8 9">CBS 6074</strain>
    </source>
</reference>
<keyword evidence="4 6" id="KW-0472">Membrane</keyword>
<keyword evidence="3 6" id="KW-1133">Transmembrane helix</keyword>
<dbReference type="GeneID" id="91096839"/>
<dbReference type="GO" id="GO:0005737">
    <property type="term" value="C:cytoplasm"/>
    <property type="evidence" value="ECO:0007669"/>
    <property type="project" value="TreeGrafter"/>
</dbReference>
<proteinExistence type="predicted"/>